<gene>
    <name evidence="1" type="ORF">SDC9_159665</name>
</gene>
<reference evidence="1" key="1">
    <citation type="submission" date="2019-08" db="EMBL/GenBank/DDBJ databases">
        <authorList>
            <person name="Kucharzyk K."/>
            <person name="Murdoch R.W."/>
            <person name="Higgins S."/>
            <person name="Loffler F."/>
        </authorList>
    </citation>
    <scope>NUCLEOTIDE SEQUENCE</scope>
</reference>
<comment type="caution">
    <text evidence="1">The sequence shown here is derived from an EMBL/GenBank/DDBJ whole genome shotgun (WGS) entry which is preliminary data.</text>
</comment>
<accession>A0A645FG70</accession>
<dbReference type="EMBL" id="VSSQ01058680">
    <property type="protein sequence ID" value="MPN12349.1"/>
    <property type="molecule type" value="Genomic_DNA"/>
</dbReference>
<proteinExistence type="predicted"/>
<dbReference type="AlphaFoldDB" id="A0A645FG70"/>
<name>A0A645FG70_9ZZZZ</name>
<protein>
    <submittedName>
        <fullName evidence="1">Uncharacterized protein</fullName>
    </submittedName>
</protein>
<organism evidence="1">
    <name type="scientific">bioreactor metagenome</name>
    <dbReference type="NCBI Taxonomy" id="1076179"/>
    <lineage>
        <taxon>unclassified sequences</taxon>
        <taxon>metagenomes</taxon>
        <taxon>ecological metagenomes</taxon>
    </lineage>
</organism>
<evidence type="ECO:0000313" key="1">
    <source>
        <dbReference type="EMBL" id="MPN12349.1"/>
    </source>
</evidence>
<sequence>MGLAVLIGMEKPIPSTPATEILALLIPTTTPSAFTKAPPELPGLIAASVWISLNLRSPISMERFKALITPAVTLPLNSRPSGLPIAIAGSPRIRLSESPRAATGKPVASTLTTARSVAGSEPSTLPGMVRPSNKETTISWAFSTT</sequence>